<accession>A0A238D8T1</accession>
<keyword evidence="2" id="KW-1185">Reference proteome</keyword>
<protein>
    <recommendedName>
        <fullName evidence="3">Spherulation-specific family 4</fullName>
    </recommendedName>
</protein>
<gene>
    <name evidence="1" type="ORF">THIARS_80163</name>
</gene>
<dbReference type="AlphaFoldDB" id="A0A238D8T1"/>
<reference evidence="1 2" key="1">
    <citation type="submission" date="2016-06" db="EMBL/GenBank/DDBJ databases">
        <authorList>
            <person name="Kjaerup R.B."/>
            <person name="Dalgaard T.S."/>
            <person name="Juul-Madsen H.R."/>
        </authorList>
    </citation>
    <scope>NUCLEOTIDE SEQUENCE [LARGE SCALE GENOMIC DNA]</scope>
    <source>
        <strain evidence="1 2">DSM 16361</strain>
    </source>
</reference>
<dbReference type="EMBL" id="FLMQ01000057">
    <property type="protein sequence ID" value="SBP89639.1"/>
    <property type="molecule type" value="Genomic_DNA"/>
</dbReference>
<evidence type="ECO:0008006" key="3">
    <source>
        <dbReference type="Google" id="ProtNLM"/>
    </source>
</evidence>
<dbReference type="PANTHER" id="PTHR35040:SF9">
    <property type="entry name" value="4-LIKE CELL SURFACE PROTEIN, PUTATIVE (AFU_ORTHOLOGUE AFUA_4G14080)-RELATED"/>
    <property type="match status" value="1"/>
</dbReference>
<proteinExistence type="predicted"/>
<evidence type="ECO:0000313" key="1">
    <source>
        <dbReference type="EMBL" id="SBP89639.1"/>
    </source>
</evidence>
<dbReference type="OrthoDB" id="508445at2"/>
<dbReference type="Pfam" id="PF12138">
    <property type="entry name" value="Spherulin4"/>
    <property type="match status" value="1"/>
</dbReference>
<evidence type="ECO:0000313" key="2">
    <source>
        <dbReference type="Proteomes" id="UP000214566"/>
    </source>
</evidence>
<name>A0A238D8T1_THIDL</name>
<dbReference type="PANTHER" id="PTHR35040">
    <property type="match status" value="1"/>
</dbReference>
<organism evidence="1 2">
    <name type="scientific">Thiomonas delicata</name>
    <name type="common">Thiomonas cuprina</name>
    <dbReference type="NCBI Taxonomy" id="364030"/>
    <lineage>
        <taxon>Bacteria</taxon>
        <taxon>Pseudomonadati</taxon>
        <taxon>Pseudomonadota</taxon>
        <taxon>Betaproteobacteria</taxon>
        <taxon>Burkholderiales</taxon>
        <taxon>Thiomonas</taxon>
    </lineage>
</organism>
<sequence length="292" mass="29676">MAHSRFALLMTAVTAITAIWLTSCGGGGSSPPATAQRKAMGILVPLYAYPQVTSGSGASQVAQASPAWTAVASGAALVPTIAIINPASGPVACTNPASATLLDFQRGIAQLHASGVTVLGYVHTSYGQRPQSAVLQDVQTYAQCYGLDGIFFDEISASASYASYDASIANAARGGIRAPSGAPALVVFNPGTYPEPQVAQSADITVMHESADLNVPAAPAALAAYPAGRWAYLAFGISQPVQGALSKLFADGTGDVYITDQGAGGTDPWTQIATDYVGLVQAIQALNRTAAP</sequence>
<dbReference type="InterPro" id="IPR021986">
    <property type="entry name" value="Spherulin4"/>
</dbReference>
<dbReference type="RefSeq" id="WP_094161688.1">
    <property type="nucleotide sequence ID" value="NZ_LT592171.1"/>
</dbReference>
<dbReference type="PROSITE" id="PS51257">
    <property type="entry name" value="PROKAR_LIPOPROTEIN"/>
    <property type="match status" value="1"/>
</dbReference>
<dbReference type="Proteomes" id="UP000214566">
    <property type="component" value="Unassembled WGS sequence"/>
</dbReference>